<reference evidence="10" key="4">
    <citation type="journal article" date="2023" name="Microbiol. Resour. Announc.">
        <title>Complete Genome Sequence of Vulcanisaeta souniana Strain IC-059, a Hyperthermophilic Archaeon Isolated from Hot Spring Water in Japan.</title>
        <authorList>
            <person name="Kato S."/>
            <person name="Itoh T."/>
            <person name="Wu L."/>
            <person name="Ma J."/>
            <person name="Ohkuma M."/>
        </authorList>
    </citation>
    <scope>NUCLEOTIDE SEQUENCE</scope>
    <source>
        <strain evidence="10">JCM 11219</strain>
    </source>
</reference>
<dbReference type="PANTHER" id="PTHR35805">
    <property type="entry name" value="ASPARTATE CARBAMOYLTRANSFERASE REGULATORY CHAIN"/>
    <property type="match status" value="1"/>
</dbReference>
<keyword evidence="13" id="KW-1185">Reference proteome</keyword>
<evidence type="ECO:0000256" key="2">
    <source>
        <dbReference type="ARBA" id="ARBA00010498"/>
    </source>
</evidence>
<feature type="domain" description="Aspartate carbamoyltransferase regulatory subunit C-terminal" evidence="9">
    <location>
        <begin position="104"/>
        <end position="152"/>
    </location>
</feature>
<organism evidence="11 12">
    <name type="scientific">Vulcanisaeta souniana JCM 11219</name>
    <dbReference type="NCBI Taxonomy" id="1293586"/>
    <lineage>
        <taxon>Archaea</taxon>
        <taxon>Thermoproteota</taxon>
        <taxon>Thermoprotei</taxon>
        <taxon>Thermoproteales</taxon>
        <taxon>Thermoproteaceae</taxon>
        <taxon>Vulcanisaeta</taxon>
    </lineage>
</organism>
<proteinExistence type="inferred from homology"/>
<gene>
    <name evidence="7" type="primary">pyrI</name>
    <name evidence="11" type="ORF">GCM10007112_03620</name>
    <name evidence="10" type="ORF">Vsou_09360</name>
</gene>
<dbReference type="AlphaFoldDB" id="A0A830E0A9"/>
<comment type="function">
    <text evidence="1 7">Involved in allosteric regulation of aspartate carbamoyltransferase.</text>
</comment>
<dbReference type="InterPro" id="IPR002801">
    <property type="entry name" value="Asp_carbamoylTrfase_reg"/>
</dbReference>
<dbReference type="InterPro" id="IPR036792">
    <property type="entry name" value="Asp_carbatrfase_reg_C_sf"/>
</dbReference>
<comment type="cofactor">
    <cofactor evidence="7">
        <name>Zn(2+)</name>
        <dbReference type="ChEBI" id="CHEBI:29105"/>
    </cofactor>
    <text evidence="7">Binds 1 zinc ion per subunit.</text>
</comment>
<dbReference type="InterPro" id="IPR020545">
    <property type="entry name" value="Asp_carbamoyltransf_reg_N"/>
</dbReference>
<accession>A0A830E0A9</accession>
<evidence type="ECO:0000256" key="7">
    <source>
        <dbReference type="HAMAP-Rule" id="MF_00002"/>
    </source>
</evidence>
<evidence type="ECO:0000313" key="13">
    <source>
        <dbReference type="Proteomes" id="UP001060771"/>
    </source>
</evidence>
<evidence type="ECO:0000259" key="9">
    <source>
        <dbReference type="Pfam" id="PF02748"/>
    </source>
</evidence>
<dbReference type="Pfam" id="PF02748">
    <property type="entry name" value="PyrI_C"/>
    <property type="match status" value="1"/>
</dbReference>
<reference evidence="13" key="3">
    <citation type="submission" date="2022-09" db="EMBL/GenBank/DDBJ databases">
        <title>Complete genome sequence of Vulcanisaeta souniana.</title>
        <authorList>
            <person name="Kato S."/>
            <person name="Itoh T."/>
            <person name="Ohkuma M."/>
        </authorList>
    </citation>
    <scope>NUCLEOTIDE SEQUENCE [LARGE SCALE GENOMIC DNA]</scope>
    <source>
        <strain evidence="13">JCM 11219</strain>
    </source>
</reference>
<dbReference type="PANTHER" id="PTHR35805:SF1">
    <property type="entry name" value="ASPARTATE CARBAMOYLTRANSFERASE REGULATORY CHAIN"/>
    <property type="match status" value="1"/>
</dbReference>
<name>A0A830E0A9_9CREN</name>
<dbReference type="EMBL" id="AP026830">
    <property type="protein sequence ID" value="BDR91843.1"/>
    <property type="molecule type" value="Genomic_DNA"/>
</dbReference>
<dbReference type="SUPFAM" id="SSF54893">
    <property type="entry name" value="Aspartate carbamoyltransferase, Regulatory-chain, N-terminal domain"/>
    <property type="match status" value="1"/>
</dbReference>
<dbReference type="Gene3D" id="3.30.70.140">
    <property type="entry name" value="Aspartate carbamoyltransferase regulatory subunit, N-terminal domain"/>
    <property type="match status" value="1"/>
</dbReference>
<feature type="binding site" evidence="7">
    <location>
        <position position="110"/>
    </location>
    <ligand>
        <name>Zn(2+)</name>
        <dbReference type="ChEBI" id="CHEBI:29105"/>
    </ligand>
</feature>
<dbReference type="SUPFAM" id="SSF57825">
    <property type="entry name" value="Aspartate carbamoyltransferase, Regulatory-chain, C-terminal domain"/>
    <property type="match status" value="1"/>
</dbReference>
<dbReference type="GO" id="GO:0046872">
    <property type="term" value="F:metal ion binding"/>
    <property type="evidence" value="ECO:0007669"/>
    <property type="project" value="UniProtKB-KW"/>
</dbReference>
<dbReference type="NCBIfam" id="TIGR00240">
    <property type="entry name" value="ATCase_reg"/>
    <property type="match status" value="1"/>
</dbReference>
<feature type="binding site" evidence="7">
    <location>
        <position position="140"/>
    </location>
    <ligand>
        <name>Zn(2+)</name>
        <dbReference type="ChEBI" id="CHEBI:29105"/>
    </ligand>
</feature>
<dbReference type="GO" id="GO:0006207">
    <property type="term" value="P:'de novo' pyrimidine nucleobase biosynthetic process"/>
    <property type="evidence" value="ECO:0007669"/>
    <property type="project" value="InterPro"/>
</dbReference>
<dbReference type="EMBL" id="BMNM01000001">
    <property type="protein sequence ID" value="GGI69919.1"/>
    <property type="molecule type" value="Genomic_DNA"/>
</dbReference>
<sequence length="159" mass="17711">MSGKSELIISKIRNGVVIDHIPAGRALLVLRLLGISGREGFRVALVMNVESRKLGTKDIVKIEGRELTKDELNLIALVAPTATVNMVRDYEVTSKFKVTMPNVVEGLLKCKNPKCITNQQREPVKSRFRLVSREPLKLVCDYCGTIHELSDIERSLGLV</sequence>
<dbReference type="GO" id="GO:0006221">
    <property type="term" value="P:pyrimidine nucleotide biosynthetic process"/>
    <property type="evidence" value="ECO:0007669"/>
    <property type="project" value="UniProtKB-UniRule"/>
</dbReference>
<evidence type="ECO:0000256" key="6">
    <source>
        <dbReference type="ARBA" id="ARBA00022975"/>
    </source>
</evidence>
<dbReference type="Gene3D" id="2.30.30.20">
    <property type="entry name" value="Aspartate carbamoyltransferase regulatory subunit, C-terminal domain"/>
    <property type="match status" value="1"/>
</dbReference>
<evidence type="ECO:0000259" key="8">
    <source>
        <dbReference type="Pfam" id="PF01948"/>
    </source>
</evidence>
<feature type="domain" description="Aspartate carbamoyltransferase regulatory subunit N-terminal" evidence="8">
    <location>
        <begin position="8"/>
        <end position="98"/>
    </location>
</feature>
<dbReference type="InterPro" id="IPR020542">
    <property type="entry name" value="Asp_carbamoyltrfase_reg_C"/>
</dbReference>
<dbReference type="InterPro" id="IPR036793">
    <property type="entry name" value="Asp_carbatrfase_reg_N_sf"/>
</dbReference>
<evidence type="ECO:0000313" key="11">
    <source>
        <dbReference type="EMBL" id="GGI69919.1"/>
    </source>
</evidence>
<evidence type="ECO:0000256" key="1">
    <source>
        <dbReference type="ARBA" id="ARBA00002565"/>
    </source>
</evidence>
<feature type="binding site" evidence="7">
    <location>
        <position position="115"/>
    </location>
    <ligand>
        <name>Zn(2+)</name>
        <dbReference type="ChEBI" id="CHEBI:29105"/>
    </ligand>
</feature>
<evidence type="ECO:0000313" key="12">
    <source>
        <dbReference type="Proteomes" id="UP000657075"/>
    </source>
</evidence>
<dbReference type="Proteomes" id="UP000657075">
    <property type="component" value="Unassembled WGS sequence"/>
</dbReference>
<evidence type="ECO:0000256" key="5">
    <source>
        <dbReference type="ARBA" id="ARBA00022833"/>
    </source>
</evidence>
<dbReference type="GO" id="GO:0009347">
    <property type="term" value="C:aspartate carbamoyltransferase complex"/>
    <property type="evidence" value="ECO:0007669"/>
    <property type="project" value="InterPro"/>
</dbReference>
<keyword evidence="6 7" id="KW-0665">Pyrimidine biosynthesis</keyword>
<feature type="binding site" evidence="7">
    <location>
        <position position="143"/>
    </location>
    <ligand>
        <name>Zn(2+)</name>
        <dbReference type="ChEBI" id="CHEBI:29105"/>
    </ligand>
</feature>
<dbReference type="RefSeq" id="WP_054843257.1">
    <property type="nucleotide sequence ID" value="NZ_AP026830.1"/>
</dbReference>
<protein>
    <recommendedName>
        <fullName evidence="3 7">Aspartate carbamoyltransferase regulatory chain</fullName>
    </recommendedName>
</protein>
<dbReference type="Pfam" id="PF01948">
    <property type="entry name" value="PyrI"/>
    <property type="match status" value="1"/>
</dbReference>
<reference evidence="11" key="1">
    <citation type="journal article" date="2014" name="Int. J. Syst. Evol. Microbiol.">
        <title>Complete genome sequence of Corynebacterium casei LMG S-19264T (=DSM 44701T), isolated from a smear-ripened cheese.</title>
        <authorList>
            <consortium name="US DOE Joint Genome Institute (JGI-PGF)"/>
            <person name="Walter F."/>
            <person name="Albersmeier A."/>
            <person name="Kalinowski J."/>
            <person name="Ruckert C."/>
        </authorList>
    </citation>
    <scope>NUCLEOTIDE SEQUENCE</scope>
    <source>
        <strain evidence="11">JCM 11219</strain>
    </source>
</reference>
<evidence type="ECO:0000256" key="4">
    <source>
        <dbReference type="ARBA" id="ARBA00022723"/>
    </source>
</evidence>
<comment type="similarity">
    <text evidence="2 7">Belongs to the PyrI family.</text>
</comment>
<dbReference type="OrthoDB" id="7000at2157"/>
<evidence type="ECO:0000256" key="3">
    <source>
        <dbReference type="ARBA" id="ARBA00021764"/>
    </source>
</evidence>
<evidence type="ECO:0000313" key="10">
    <source>
        <dbReference type="EMBL" id="BDR91843.1"/>
    </source>
</evidence>
<reference evidence="11" key="2">
    <citation type="submission" date="2020-09" db="EMBL/GenBank/DDBJ databases">
        <authorList>
            <person name="Sun Q."/>
            <person name="Ohkuma M."/>
        </authorList>
    </citation>
    <scope>NUCLEOTIDE SEQUENCE</scope>
    <source>
        <strain evidence="11">JCM 11219</strain>
    </source>
</reference>
<dbReference type="GeneID" id="76206486"/>
<dbReference type="Proteomes" id="UP001060771">
    <property type="component" value="Chromosome"/>
</dbReference>
<comment type="subunit">
    <text evidence="7">Contains catalytic and regulatory chains.</text>
</comment>
<keyword evidence="4 7" id="KW-0479">Metal-binding</keyword>
<keyword evidence="5 7" id="KW-0862">Zinc</keyword>
<dbReference type="HAMAP" id="MF_00002">
    <property type="entry name" value="Asp_carb_tr_reg"/>
    <property type="match status" value="1"/>
</dbReference>